<dbReference type="PANTHER" id="PTHR21090">
    <property type="entry name" value="AROM/DEHYDROQUINATE SYNTHASE"/>
    <property type="match status" value="1"/>
</dbReference>
<evidence type="ECO:0000313" key="3">
    <source>
        <dbReference type="EMBL" id="SVD15785.1"/>
    </source>
</evidence>
<dbReference type="SUPFAM" id="SSF55205">
    <property type="entry name" value="EPT/RTPC-like"/>
    <property type="match status" value="1"/>
</dbReference>
<reference evidence="3" key="1">
    <citation type="submission" date="2018-05" db="EMBL/GenBank/DDBJ databases">
        <authorList>
            <person name="Lanie J.A."/>
            <person name="Ng W.-L."/>
            <person name="Kazmierczak K.M."/>
            <person name="Andrzejewski T.M."/>
            <person name="Davidsen T.M."/>
            <person name="Wayne K.J."/>
            <person name="Tettelin H."/>
            <person name="Glass J.I."/>
            <person name="Rusch D."/>
            <person name="Podicherti R."/>
            <person name="Tsui H.-C.T."/>
            <person name="Winkler M.E."/>
        </authorList>
    </citation>
    <scope>NUCLEOTIDE SEQUENCE</scope>
</reference>
<gene>
    <name evidence="3" type="ORF">METZ01_LOCUS368639</name>
</gene>
<feature type="domain" description="Enolpyruvate transferase" evidence="2">
    <location>
        <begin position="10"/>
        <end position="172"/>
    </location>
</feature>
<dbReference type="InterPro" id="IPR013792">
    <property type="entry name" value="RNA3'P_cycl/enolpyr_Trfase_a/b"/>
</dbReference>
<dbReference type="InterPro" id="IPR001986">
    <property type="entry name" value="Enolpyruvate_Tfrase_dom"/>
</dbReference>
<dbReference type="EMBL" id="UINC01133074">
    <property type="protein sequence ID" value="SVD15785.1"/>
    <property type="molecule type" value="Genomic_DNA"/>
</dbReference>
<evidence type="ECO:0000256" key="1">
    <source>
        <dbReference type="ARBA" id="ARBA00022679"/>
    </source>
</evidence>
<evidence type="ECO:0000259" key="2">
    <source>
        <dbReference type="Pfam" id="PF00275"/>
    </source>
</evidence>
<dbReference type="AlphaFoldDB" id="A0A382T1Z7"/>
<keyword evidence="1" id="KW-0808">Transferase</keyword>
<proteinExistence type="predicted"/>
<organism evidence="3">
    <name type="scientific">marine metagenome</name>
    <dbReference type="NCBI Taxonomy" id="408172"/>
    <lineage>
        <taxon>unclassified sequences</taxon>
        <taxon>metagenomes</taxon>
        <taxon>ecological metagenomes</taxon>
    </lineage>
</organism>
<accession>A0A382T1Z7</accession>
<protein>
    <recommendedName>
        <fullName evidence="2">Enolpyruvate transferase domain-containing protein</fullName>
    </recommendedName>
</protein>
<feature type="non-terminal residue" evidence="3">
    <location>
        <position position="173"/>
    </location>
</feature>
<name>A0A382T1Z7_9ZZZZ</name>
<sequence>MSCFVLIENKIKSFNKKIFVSADKSLSIRWVLLAAQATGKSRAYNLLDSEDVNNALKALKKLGIKINKTKKFCEINGRGLNSFLIKKNTTINAGNSGTFSRIILGVLAKSDKTVKLIGDKSLSRRDFSRVIDPLRLFGINIKSNKNKLPIEILGSKFLRPINYFENKGSAQCK</sequence>
<dbReference type="GO" id="GO:0009423">
    <property type="term" value="P:chorismate biosynthetic process"/>
    <property type="evidence" value="ECO:0007669"/>
    <property type="project" value="TreeGrafter"/>
</dbReference>
<dbReference type="InterPro" id="IPR036968">
    <property type="entry name" value="Enolpyruvate_Tfrase_sf"/>
</dbReference>
<dbReference type="GO" id="GO:0003866">
    <property type="term" value="F:3-phosphoshikimate 1-carboxyvinyltransferase activity"/>
    <property type="evidence" value="ECO:0007669"/>
    <property type="project" value="TreeGrafter"/>
</dbReference>
<dbReference type="Gene3D" id="3.65.10.10">
    <property type="entry name" value="Enolpyruvate transferase domain"/>
    <property type="match status" value="1"/>
</dbReference>
<dbReference type="Pfam" id="PF00275">
    <property type="entry name" value="EPSP_synthase"/>
    <property type="match status" value="1"/>
</dbReference>
<dbReference type="PANTHER" id="PTHR21090:SF5">
    <property type="entry name" value="PENTAFUNCTIONAL AROM POLYPEPTIDE"/>
    <property type="match status" value="1"/>
</dbReference>